<evidence type="ECO:0000256" key="2">
    <source>
        <dbReference type="ARBA" id="ARBA00022692"/>
    </source>
</evidence>
<dbReference type="Gene3D" id="1.20.1250.20">
    <property type="entry name" value="MFS general substrate transporter like domains"/>
    <property type="match status" value="1"/>
</dbReference>
<proteinExistence type="predicted"/>
<dbReference type="PANTHER" id="PTHR42718:SF42">
    <property type="entry name" value="EXPORT PROTEIN"/>
    <property type="match status" value="1"/>
</dbReference>
<feature type="transmembrane region" description="Helical" evidence="5">
    <location>
        <begin position="78"/>
        <end position="103"/>
    </location>
</feature>
<dbReference type="Gene3D" id="1.20.1720.10">
    <property type="entry name" value="Multidrug resistance protein D"/>
    <property type="match status" value="1"/>
</dbReference>
<feature type="transmembrane region" description="Helical" evidence="5">
    <location>
        <begin position="135"/>
        <end position="156"/>
    </location>
</feature>
<feature type="transmembrane region" description="Helical" evidence="5">
    <location>
        <begin position="162"/>
        <end position="186"/>
    </location>
</feature>
<feature type="transmembrane region" description="Helical" evidence="5">
    <location>
        <begin position="356"/>
        <end position="374"/>
    </location>
</feature>
<dbReference type="Proteomes" id="UP000323876">
    <property type="component" value="Unassembled WGS sequence"/>
</dbReference>
<evidence type="ECO:0000256" key="4">
    <source>
        <dbReference type="ARBA" id="ARBA00023136"/>
    </source>
</evidence>
<organism evidence="7 8">
    <name type="scientific">Nocardia colli</name>
    <dbReference type="NCBI Taxonomy" id="2545717"/>
    <lineage>
        <taxon>Bacteria</taxon>
        <taxon>Bacillati</taxon>
        <taxon>Actinomycetota</taxon>
        <taxon>Actinomycetes</taxon>
        <taxon>Mycobacteriales</taxon>
        <taxon>Nocardiaceae</taxon>
        <taxon>Nocardia</taxon>
    </lineage>
</organism>
<dbReference type="SUPFAM" id="SSF103473">
    <property type="entry name" value="MFS general substrate transporter"/>
    <property type="match status" value="1"/>
</dbReference>
<comment type="caution">
    <text evidence="7">The sequence shown here is derived from an EMBL/GenBank/DDBJ whole genome shotgun (WGS) entry which is preliminary data.</text>
</comment>
<evidence type="ECO:0000313" key="7">
    <source>
        <dbReference type="EMBL" id="KAA8888966.1"/>
    </source>
</evidence>
<feature type="domain" description="Major facilitator superfamily (MFS) profile" evidence="6">
    <location>
        <begin position="12"/>
        <end position="502"/>
    </location>
</feature>
<dbReference type="PROSITE" id="PS50850">
    <property type="entry name" value="MFS"/>
    <property type="match status" value="1"/>
</dbReference>
<gene>
    <name evidence="7" type="ORF">F3087_08175</name>
</gene>
<feature type="transmembrane region" description="Helical" evidence="5">
    <location>
        <begin position="109"/>
        <end position="128"/>
    </location>
</feature>
<keyword evidence="4 5" id="KW-0472">Membrane</keyword>
<name>A0A5N0EJ29_9NOCA</name>
<evidence type="ECO:0000256" key="1">
    <source>
        <dbReference type="ARBA" id="ARBA00004651"/>
    </source>
</evidence>
<dbReference type="Pfam" id="PF07690">
    <property type="entry name" value="MFS_1"/>
    <property type="match status" value="1"/>
</dbReference>
<evidence type="ECO:0000256" key="3">
    <source>
        <dbReference type="ARBA" id="ARBA00022989"/>
    </source>
</evidence>
<comment type="subcellular location">
    <subcellularLocation>
        <location evidence="1">Cell membrane</location>
        <topology evidence="1">Multi-pass membrane protein</topology>
    </subcellularLocation>
</comment>
<dbReference type="PANTHER" id="PTHR42718">
    <property type="entry name" value="MAJOR FACILITATOR SUPERFAMILY MULTIDRUG TRANSPORTER MFSC"/>
    <property type="match status" value="1"/>
</dbReference>
<feature type="transmembrane region" description="Helical" evidence="5">
    <location>
        <begin position="12"/>
        <end position="34"/>
    </location>
</feature>
<feature type="transmembrane region" description="Helical" evidence="5">
    <location>
        <begin position="198"/>
        <end position="218"/>
    </location>
</feature>
<dbReference type="GO" id="GO:0022857">
    <property type="term" value="F:transmembrane transporter activity"/>
    <property type="evidence" value="ECO:0007669"/>
    <property type="project" value="InterPro"/>
</dbReference>
<feature type="transmembrane region" description="Helical" evidence="5">
    <location>
        <begin position="303"/>
        <end position="324"/>
    </location>
</feature>
<keyword evidence="3 5" id="KW-1133">Transmembrane helix</keyword>
<dbReference type="EMBL" id="VXLC01000003">
    <property type="protein sequence ID" value="KAA8888966.1"/>
    <property type="molecule type" value="Genomic_DNA"/>
</dbReference>
<feature type="transmembrane region" description="Helical" evidence="5">
    <location>
        <begin position="331"/>
        <end position="350"/>
    </location>
</feature>
<dbReference type="InterPro" id="IPR036259">
    <property type="entry name" value="MFS_trans_sf"/>
</dbReference>
<dbReference type="CDD" id="cd17321">
    <property type="entry name" value="MFS_MMR_MDR_like"/>
    <property type="match status" value="1"/>
</dbReference>
<feature type="transmembrane region" description="Helical" evidence="5">
    <location>
        <begin position="268"/>
        <end position="291"/>
    </location>
</feature>
<dbReference type="AlphaFoldDB" id="A0A5N0EJ29"/>
<sequence>MVGLERSSRWLILATVCLAVLVIGIDNTIVNIALPELGIQLGATTTALQWVVDAYVLAFAGLLLVGGYLADRYGHRRVMVIGLAGFAASSAAASTCTSIGPLIGWQAAMGVAAALIYPTTLAVIAAVFTDRGEKALAIGIWSGVSGVSIALGPLTGGLLLAHFWWGSVFLVTVPVAAVAIVASMMVVPEWRTPRPGRFDVIGAVTAAGGLTLFVWAIIEAPGHGWTSRTTVGAFVAAAALLSVFYGWERRNPTPLLDVSLFGNPRFAVASGAIATAFFGLVGLVFMIMFFFQIVRGYGTVRTGVATLPFAICVAVFSPVALVLTRRIGNKIVVASGLACMCGGFLIATVISVDAPYFGPVVLAMSIVAIGLALTTGPATDALISTVPPDKAGVGSAVNDTTREVGVALGVAVMGSVLSSIFRGRLAEQWRALGISPQLIEHGQDSVINALGIATRLPDPLAAQAIRTTELAFTDGMHAGACTAAAITALGAVSAAIWLPHRDAPTPGAVARAKVGGERDAEPD</sequence>
<evidence type="ECO:0000256" key="5">
    <source>
        <dbReference type="SAM" id="Phobius"/>
    </source>
</evidence>
<reference evidence="7 8" key="1">
    <citation type="submission" date="2019-09" db="EMBL/GenBank/DDBJ databases">
        <authorList>
            <person name="Wang X."/>
        </authorList>
    </citation>
    <scope>NUCLEOTIDE SEQUENCE [LARGE SCALE GENOMIC DNA]</scope>
    <source>
        <strain evidence="7 8">CICC 11023</strain>
    </source>
</reference>
<dbReference type="InterPro" id="IPR020846">
    <property type="entry name" value="MFS_dom"/>
</dbReference>
<dbReference type="GO" id="GO:0005886">
    <property type="term" value="C:plasma membrane"/>
    <property type="evidence" value="ECO:0007669"/>
    <property type="project" value="UniProtKB-SubCell"/>
</dbReference>
<keyword evidence="8" id="KW-1185">Reference proteome</keyword>
<keyword evidence="2 5" id="KW-0812">Transmembrane</keyword>
<feature type="transmembrane region" description="Helical" evidence="5">
    <location>
        <begin position="230"/>
        <end position="247"/>
    </location>
</feature>
<evidence type="ECO:0000259" key="6">
    <source>
        <dbReference type="PROSITE" id="PS50850"/>
    </source>
</evidence>
<feature type="transmembrane region" description="Helical" evidence="5">
    <location>
        <begin position="54"/>
        <end position="71"/>
    </location>
</feature>
<dbReference type="RefSeq" id="WP_150401241.1">
    <property type="nucleotide sequence ID" value="NZ_VXLC01000003.1"/>
</dbReference>
<protein>
    <submittedName>
        <fullName evidence="7">MFS transporter</fullName>
    </submittedName>
</protein>
<evidence type="ECO:0000313" key="8">
    <source>
        <dbReference type="Proteomes" id="UP000323876"/>
    </source>
</evidence>
<accession>A0A5N0EJ29</accession>
<dbReference type="OrthoDB" id="9781469at2"/>
<dbReference type="InterPro" id="IPR011701">
    <property type="entry name" value="MFS"/>
</dbReference>